<accession>A0ABY6HNV4</accession>
<dbReference type="EMBL" id="CP104013">
    <property type="protein sequence ID" value="UYP45190.1"/>
    <property type="molecule type" value="Genomic_DNA"/>
</dbReference>
<feature type="transmembrane region" description="Helical" evidence="1">
    <location>
        <begin position="9"/>
        <end position="28"/>
    </location>
</feature>
<keyword evidence="3" id="KW-1185">Reference proteome</keyword>
<sequence>MWWTRRKSVIIGEIQIFLIFYFFFKLAMSPTDISEIFLKKRANSGDKVAKDYLHGNLIERLSLEIESLGMSMQMQFSRIQGSSLHQINTKEVGNQLKSIIETGINKLITTYIQDVKFYQPHLQITQLENLKDLTDQALLVYERIKNMNLSYDFQQIVWQIKDLKYIDVIRILKVLIITSIFRRSERRKFFQN</sequence>
<evidence type="ECO:0000256" key="1">
    <source>
        <dbReference type="SAM" id="Phobius"/>
    </source>
</evidence>
<dbReference type="Proteomes" id="UP001208689">
    <property type="component" value="Chromosome"/>
</dbReference>
<reference evidence="2" key="1">
    <citation type="submission" date="2022-09" db="EMBL/GenBank/DDBJ databases">
        <title>Actin cytoskeleton and complex cell architecture in an #Asgard archaeon.</title>
        <authorList>
            <person name="Ponce Toledo R.I."/>
            <person name="Schleper C."/>
            <person name="Rodrigues Oliveira T."/>
            <person name="Wollweber F."/>
            <person name="Xu J."/>
            <person name="Rittmann S."/>
            <person name="Klingl A."/>
            <person name="Pilhofer M."/>
        </authorList>
    </citation>
    <scope>NUCLEOTIDE SEQUENCE</scope>
    <source>
        <strain evidence="2">B-35</strain>
    </source>
</reference>
<protein>
    <submittedName>
        <fullName evidence="2">Uncharacterized protein</fullName>
    </submittedName>
</protein>
<proteinExistence type="predicted"/>
<keyword evidence="1" id="KW-0472">Membrane</keyword>
<evidence type="ECO:0000313" key="2">
    <source>
        <dbReference type="EMBL" id="UYP45190.1"/>
    </source>
</evidence>
<gene>
    <name evidence="2" type="ORF">NEF87_001475</name>
</gene>
<name>A0ABY6HNV4_9ARCH</name>
<evidence type="ECO:0000313" key="3">
    <source>
        <dbReference type="Proteomes" id="UP001208689"/>
    </source>
</evidence>
<organism evidence="2 3">
    <name type="scientific">Candidatus Lokiarchaeum ossiferum</name>
    <dbReference type="NCBI Taxonomy" id="2951803"/>
    <lineage>
        <taxon>Archaea</taxon>
        <taxon>Promethearchaeati</taxon>
        <taxon>Promethearchaeota</taxon>
        <taxon>Promethearchaeia</taxon>
        <taxon>Promethearchaeales</taxon>
        <taxon>Promethearchaeaceae</taxon>
        <taxon>Candidatus Lokiarchaeum</taxon>
    </lineage>
</organism>
<keyword evidence="1" id="KW-1133">Transmembrane helix</keyword>
<keyword evidence="1" id="KW-0812">Transmembrane</keyword>